<dbReference type="PROSITE" id="PS00740">
    <property type="entry name" value="MAM_1"/>
    <property type="match status" value="5"/>
</dbReference>
<feature type="region of interest" description="Disordered" evidence="3">
    <location>
        <begin position="1649"/>
        <end position="1681"/>
    </location>
</feature>
<feature type="domain" description="MAM" evidence="4">
    <location>
        <begin position="1990"/>
        <end position="2151"/>
    </location>
</feature>
<dbReference type="PANTHER" id="PTHR23282:SF142">
    <property type="entry name" value="MAM DOMAIN-CONTAINING PROTEIN"/>
    <property type="match status" value="1"/>
</dbReference>
<dbReference type="InterPro" id="IPR022041">
    <property type="entry name" value="Methyltransf_FA"/>
</dbReference>
<organism evidence="5 6">
    <name type="scientific">Branchiostoma belcheri</name>
    <name type="common">Amphioxus</name>
    <dbReference type="NCBI Taxonomy" id="7741"/>
    <lineage>
        <taxon>Eukaryota</taxon>
        <taxon>Metazoa</taxon>
        <taxon>Chordata</taxon>
        <taxon>Cephalochordata</taxon>
        <taxon>Leptocardii</taxon>
        <taxon>Amphioxiformes</taxon>
        <taxon>Branchiostomatidae</taxon>
        <taxon>Branchiostoma</taxon>
    </lineage>
</organism>
<proteinExistence type="predicted"/>
<feature type="domain" description="MAM" evidence="4">
    <location>
        <begin position="957"/>
        <end position="1117"/>
    </location>
</feature>
<feature type="region of interest" description="Disordered" evidence="3">
    <location>
        <begin position="2534"/>
        <end position="2557"/>
    </location>
</feature>
<feature type="domain" description="MAM" evidence="4">
    <location>
        <begin position="789"/>
        <end position="951"/>
    </location>
</feature>
<dbReference type="SMART" id="SM00137">
    <property type="entry name" value="MAM"/>
    <property type="match status" value="15"/>
</dbReference>
<evidence type="ECO:0000256" key="2">
    <source>
        <dbReference type="ARBA" id="ARBA00023157"/>
    </source>
</evidence>
<evidence type="ECO:0000256" key="1">
    <source>
        <dbReference type="ARBA" id="ARBA00022737"/>
    </source>
</evidence>
<dbReference type="PRINTS" id="PR00020">
    <property type="entry name" value="MAMDOMAIN"/>
</dbReference>
<feature type="domain" description="MAM" evidence="4">
    <location>
        <begin position="2679"/>
        <end position="2845"/>
    </location>
</feature>
<feature type="compositionally biased region" description="Low complexity" evidence="3">
    <location>
        <begin position="2900"/>
        <end position="2916"/>
    </location>
</feature>
<feature type="domain" description="MAM" evidence="4">
    <location>
        <begin position="273"/>
        <end position="435"/>
    </location>
</feature>
<feature type="region of interest" description="Disordered" evidence="3">
    <location>
        <begin position="121"/>
        <end position="140"/>
    </location>
</feature>
<keyword evidence="2" id="KW-1015">Disulfide bond</keyword>
<dbReference type="Pfam" id="PF12248">
    <property type="entry name" value="Methyltransf_FA"/>
    <property type="match status" value="1"/>
</dbReference>
<feature type="domain" description="MAM" evidence="4">
    <location>
        <begin position="2347"/>
        <end position="2508"/>
    </location>
</feature>
<evidence type="ECO:0000313" key="5">
    <source>
        <dbReference type="Proteomes" id="UP000515135"/>
    </source>
</evidence>
<evidence type="ECO:0000313" key="6">
    <source>
        <dbReference type="RefSeq" id="XP_019632082.1"/>
    </source>
</evidence>
<evidence type="ECO:0000259" key="4">
    <source>
        <dbReference type="PROSITE" id="PS50060"/>
    </source>
</evidence>
<sequence>MLGNGVGALHVVIKEKSGPEIYVWSLFGSQGNQWLQAKVPVSSNDIWQISFDGSRGSNIRGDISIDDIVLDMQPLQPCTLQPSGATPAPPTMSPTQSSLAIDCSFENDTCGWRQATDDDFDWTRQQGTTDTTQTGPSADHTTGSGYYVFIETSTPQVQGDTARLVSPYVSPGTDMCLKFWYHMYGTHVDTLNVYIQTGPSMGTAVWTRTGTQGDQWLEGLVQVTTRGQYNLVFEGTRGASYRGDIALDDVTFHPGDCPQVVVTPAPSTAPTTQTCDFENQNLCGYTQDGTDNFDWTWSTGGTGTTNTGPTNDHTYGTAAGHYMYTETSSPRVPGDVARLISPAFQSSVNSYCAQFWYHLYGQHIGELNVYTKRQGNLGTAVWTMTGDQGNQWYIASVTLDSTTDFQLVFEGVRGQSYRGDIAIDDVTVSSGACVAPGDCDFENGPCTWTNTQTGDEFDWIEGTGATASPSTGPPSDHTLGNGQGTYMYIESSSPRVPGDRARWESELFPGSQQSRCMSFWYHMRGPDIGTLTVYVNAGSADQTVWQLSGDKGNQWLNGKVAVSSATSYQVVFEAVRGADYQGDIAIDDLSFTDGTCAIMPVAATPGGGPTSVPASTPAPGPFNCDFEADLCGWRQADDDNFDWTRHQGTTGSSDTGPSGDHTTGSGYYIYIEASNVAANRTARVISPPVTATTAKCVQFWYHMYGQHVDTLNVYIQTGPSLGSVVWVRTGTQGDQWNYGQIDITAGTSFNMVFEAIRGSGYRGDISLDDISIVDSSCSQVVGPTATPSISCNFESSDICGYQQLAIDVFDWTWATGNTGTTNTGPDDDHTLGTGFGHYMYIETSSPRSPGDAALLASPEFDATNQQHCLQFYHHMYGQDIGMLNVFIQMGSTLGAAVWTLSGDQGNMWSPAEVTFTANNPFKVVFEGVRGQNFRGDIAIDDVTWRDGVCSSTGSDPGDCDFEYGSCTWSNTQTGDDFDWTEGQGSTGTSGTGPTADHTTQNDQGTYMFTETSSPRQPGDRARWVSQQFQAGSHCLDFWYHMSGADTGTLRVIVQELGGTETTVWQLSGDKSTQWLNGKVGITGGNRHRVIIEGVRGNGFRGDISIDDLDFLTSACTIQPADAVPSATTPAVPTMTTSPAVTGPTPGPGAFDCDFETDICGWTQAGDDDFDWTRNLGTTGSTQTGPSSDHTTGSGYYIYIETSGQSLNQTARVLSPQLPGSGQRCLTFYYHMYGQHVNMLNVYFMRRGQLGQPVWTKQGTQGDQWWAGQVNLPINPGDVVDQVAFEGVRGTSFRGDIALDDIQLTQGSCSPIVVNPSASPLPPTADTCTFDDPAICGYTQDTNDDFDWTRLSGNTPTSNSGPSNDHTLGTAAGYYMYTEMSSPRVPGDVARLFSPTYAASSARCVEFYYHMFGGDIGTLKLDLLVAGQTVPLWSLSYDQGDQWVINQVTINPTDSYQLVFEAIRGASYRGDIAIDDVTIRDGSCGGGGNCDFENGLCTWTNELNDDEFDWIQGTGDTPTQNTGPSTDHTTGTGQGTYLFLETSSPRQPDDRAKLVSEVFPATSSNGQCLRFWYHMYGSSIGRLTVWVTVGGNSRSIWELSGDQGNSWNSGQVNIRSSDSYRVIFEGVRGNSFRGDISLDDITFSTGPCGVMPPEARPQGPTTQNPVGPTTTTTPGPSQAPSAWDCTFESGLCQYQQATDDEFDWTRQTGTTGTGATGPSTDHTLGVVCESRSTPNRYLYVWDLPQLTRSRFYFSAMANNDVHIALSAQNQDLDDMYEIVIGGWGNSQSVIRRAKQGANQATAATPGILSATEFRKFWITYLSDGTIQVGRYGEQVPFMEWTDPNKLDINFVGYSSGFGAAAQWKFCDLADGYYLFIETSDPRQADDRARIESATHPPTVNQGKCLTFYYHMYGTHVNTLNLYLKSNGILGLPIWTRSGTLGDEWRRAHVSIVKDSNFQITFEGIRGTSFRGDIAIDDIMLADGPCTYVGEHVCDFEDANLCGYTQDSSDVFDWTQQSSVTGTTNTGPTTDHTYGTAIGKYMYIETSSPRQPGDIARLISPSYPATTGQCVKFWYHMYGANIGMLRVYMRSLNVQGNPLWTKSGDQGDHWLAGQVTIISTSSFQVVFEGERGTGFRGDIAIDDVQITDGACPNPGDCDFEDGRCTWSNVNVVDDFDWLLGKGDTSSQFTGPSVDHTLGTDQGQYMFIEASNPRVPGETAMLTSETFLGRTACIHFWYHMKGTGIGTLKVLVHKERDNTYSQVWSLTGAQGDQWFAGQAPVSHDHDYKVVFEAVVGTDHLGDIAIDDIYFTTSTCSVSPIAAVPGSSALTTMMPTTIPHFPTSSFATSQYDCNFEQDLCSWQQYTSDEFDWTRAQGPTGSTQTGPTVDHTLGTDQGWYIYIETSSPQVVNDTAVLLSANIPAAQDKCLQFWYHMYGAHVDVLNVRMYNNLGLTSPIWTKQGTQGDSWHMADVSVYGLSTQYQIAFEARRGTSYRGDIGLDDIRVTDGACAAPALTQPCDFELPDICGFTQDTTDDFDWTQDNGATGSSNTGPTTDHSTGTDAGKYMYIETSAPQQPGDIARLISPPLPGDSTSCLQFYYHMYGSSIGTLNVYAKDDGSTNLGGAIWSRSADQGNQWVIGYVTVPRRSQSMQVVFEGIRGNGFRGDIAIDDVQLTPGACPLPGDCDFENGLCGWTNPQVGDEFDWTIGQGETGSTSTGPSQDTTLGTAAGHYVFLESSSPRVPGDRCWLQSELFQPTSSGGRCLQFSYHMYGSSVGTLSVLIVDYDNGNSTRTVWSLSSDQGDQWLFAQTPIIHTSGMYYVRLEGQRGLSYRGDIAVDDILFSSGSCTVQPVAATPSTPVVTTTTTTTVTTTLSPASILNECTFETDLCQYQQAQDDDIDWIRGQGPTGSTDTGPTSDHTLGTGTRLLVTVFFSPLYGLKSDF</sequence>
<feature type="region of interest" description="Disordered" evidence="3">
    <location>
        <begin position="974"/>
        <end position="1005"/>
    </location>
</feature>
<feature type="compositionally biased region" description="Low complexity" evidence="3">
    <location>
        <begin position="1656"/>
        <end position="1679"/>
    </location>
</feature>
<dbReference type="Gene3D" id="2.60.120.200">
    <property type="match status" value="18"/>
</dbReference>
<dbReference type="SUPFAM" id="SSF49899">
    <property type="entry name" value="Concanavalin A-like lectins/glucanases"/>
    <property type="match status" value="18"/>
</dbReference>
<dbReference type="InterPro" id="IPR000998">
    <property type="entry name" value="MAM_dom"/>
</dbReference>
<feature type="domain" description="MAM" evidence="4">
    <location>
        <begin position="2876"/>
        <end position="2925"/>
    </location>
</feature>
<dbReference type="PANTHER" id="PTHR23282">
    <property type="entry name" value="APICAL ENDOSOMAL GLYCOPROTEIN PRECURSOR"/>
    <property type="match status" value="1"/>
</dbReference>
<reference evidence="6" key="1">
    <citation type="submission" date="2025-08" db="UniProtKB">
        <authorList>
            <consortium name="RefSeq"/>
        </authorList>
    </citation>
    <scope>IDENTIFICATION</scope>
    <source>
        <tissue evidence="6">Gonad</tissue>
    </source>
</reference>
<feature type="region of interest" description="Disordered" evidence="3">
    <location>
        <begin position="2896"/>
        <end position="2916"/>
    </location>
</feature>
<protein>
    <submittedName>
        <fullName evidence="6">MAM and LDL-receptor class A domain-containing protein 2-like</fullName>
    </submittedName>
</protein>
<name>A0A6P4ZM03_BRABE</name>
<dbReference type="PROSITE" id="PS50060">
    <property type="entry name" value="MAM_2"/>
    <property type="match status" value="17"/>
</dbReference>
<feature type="region of interest" description="Disordered" evidence="3">
    <location>
        <begin position="1124"/>
        <end position="1144"/>
    </location>
</feature>
<dbReference type="InterPro" id="IPR013320">
    <property type="entry name" value="ConA-like_dom_sf"/>
</dbReference>
<feature type="domain" description="MAM" evidence="4">
    <location>
        <begin position="1325"/>
        <end position="1485"/>
    </location>
</feature>
<feature type="domain" description="MAM" evidence="4">
    <location>
        <begin position="2153"/>
        <end position="2314"/>
    </location>
</feature>
<feature type="domain" description="MAM" evidence="4">
    <location>
        <begin position="437"/>
        <end position="598"/>
    </location>
</feature>
<feature type="domain" description="MAM" evidence="4">
    <location>
        <begin position="1682"/>
        <end position="1986"/>
    </location>
</feature>
<dbReference type="Pfam" id="PF00629">
    <property type="entry name" value="MAM"/>
    <property type="match status" value="16"/>
</dbReference>
<feature type="compositionally biased region" description="Polar residues" evidence="3">
    <location>
        <begin position="996"/>
        <end position="1005"/>
    </location>
</feature>
<dbReference type="GO" id="GO:0016020">
    <property type="term" value="C:membrane"/>
    <property type="evidence" value="ECO:0007669"/>
    <property type="project" value="InterPro"/>
</dbReference>
<dbReference type="KEGG" id="bbel:109475763"/>
<feature type="domain" description="MAM" evidence="4">
    <location>
        <begin position="1150"/>
        <end position="1310"/>
    </location>
</feature>
<keyword evidence="1" id="KW-0677">Repeat</keyword>
<feature type="domain" description="MAM" evidence="4">
    <location>
        <begin position="101"/>
        <end position="259"/>
    </location>
</feature>
<dbReference type="GeneID" id="109475763"/>
<feature type="domain" description="MAM" evidence="4">
    <location>
        <begin position="2513"/>
        <end position="2677"/>
    </location>
</feature>
<dbReference type="Proteomes" id="UP000515135">
    <property type="component" value="Unplaced"/>
</dbReference>
<feature type="compositionally biased region" description="Polar residues" evidence="3">
    <location>
        <begin position="2539"/>
        <end position="2557"/>
    </location>
</feature>
<dbReference type="InterPro" id="IPR051560">
    <property type="entry name" value="MAM_domain-containing"/>
</dbReference>
<dbReference type="RefSeq" id="XP_019632082.1">
    <property type="nucleotide sequence ID" value="XM_019776523.1"/>
</dbReference>
<gene>
    <name evidence="6" type="primary">LOC109475763</name>
</gene>
<feature type="domain" description="MAM" evidence="4">
    <location>
        <begin position="9"/>
        <end position="80"/>
    </location>
</feature>
<keyword evidence="5" id="KW-1185">Reference proteome</keyword>
<evidence type="ECO:0000256" key="3">
    <source>
        <dbReference type="SAM" id="MobiDB-lite"/>
    </source>
</evidence>
<feature type="compositionally biased region" description="Polar residues" evidence="3">
    <location>
        <begin position="1125"/>
        <end position="1134"/>
    </location>
</feature>
<dbReference type="FunFam" id="2.60.120.200:FF:000182">
    <property type="entry name" value="MAM and LDL-receptor class A domain-containing protein 1"/>
    <property type="match status" value="9"/>
</dbReference>
<dbReference type="CDD" id="cd06263">
    <property type="entry name" value="MAM"/>
    <property type="match status" value="15"/>
</dbReference>
<feature type="domain" description="MAM" evidence="4">
    <location>
        <begin position="622"/>
        <end position="779"/>
    </location>
</feature>
<accession>A0A6P4ZM03</accession>
<feature type="compositionally biased region" description="Low complexity" evidence="3">
    <location>
        <begin position="123"/>
        <end position="135"/>
    </location>
</feature>
<dbReference type="OrthoDB" id="412155at2759"/>
<feature type="domain" description="MAM" evidence="4">
    <location>
        <begin position="1487"/>
        <end position="1649"/>
    </location>
</feature>